<dbReference type="Gene3D" id="3.30.70.100">
    <property type="match status" value="1"/>
</dbReference>
<dbReference type="Proteomes" id="UP000250140">
    <property type="component" value="Unassembled WGS sequence"/>
</dbReference>
<keyword evidence="4" id="KW-1185">Reference proteome</keyword>
<feature type="domain" description="EthD" evidence="2">
    <location>
        <begin position="13"/>
        <end position="110"/>
    </location>
</feature>
<evidence type="ECO:0000313" key="3">
    <source>
        <dbReference type="EMBL" id="OCL02953.1"/>
    </source>
</evidence>
<evidence type="ECO:0000313" key="4">
    <source>
        <dbReference type="Proteomes" id="UP000250140"/>
    </source>
</evidence>
<protein>
    <recommendedName>
        <fullName evidence="2">EthD domain-containing protein</fullName>
    </recommendedName>
</protein>
<dbReference type="SUPFAM" id="SSF54909">
    <property type="entry name" value="Dimeric alpha+beta barrel"/>
    <property type="match status" value="1"/>
</dbReference>
<name>A0A8E2ERD1_9PEZI</name>
<dbReference type="InterPro" id="IPR009799">
    <property type="entry name" value="EthD_dom"/>
</dbReference>
<proteinExistence type="inferred from homology"/>
<dbReference type="OrthoDB" id="2519291at2759"/>
<dbReference type="NCBIfam" id="TIGR02118">
    <property type="entry name" value="EthD family reductase"/>
    <property type="match status" value="1"/>
</dbReference>
<dbReference type="InterPro" id="IPR011008">
    <property type="entry name" value="Dimeric_a/b-barrel"/>
</dbReference>
<reference evidence="3 4" key="1">
    <citation type="journal article" date="2016" name="Nat. Commun.">
        <title>Ectomycorrhizal ecology is imprinted in the genome of the dominant symbiotic fungus Cenococcum geophilum.</title>
        <authorList>
            <consortium name="DOE Joint Genome Institute"/>
            <person name="Peter M."/>
            <person name="Kohler A."/>
            <person name="Ohm R.A."/>
            <person name="Kuo A."/>
            <person name="Krutzmann J."/>
            <person name="Morin E."/>
            <person name="Arend M."/>
            <person name="Barry K.W."/>
            <person name="Binder M."/>
            <person name="Choi C."/>
            <person name="Clum A."/>
            <person name="Copeland A."/>
            <person name="Grisel N."/>
            <person name="Haridas S."/>
            <person name="Kipfer T."/>
            <person name="LaButti K."/>
            <person name="Lindquist E."/>
            <person name="Lipzen A."/>
            <person name="Maire R."/>
            <person name="Meier B."/>
            <person name="Mihaltcheva S."/>
            <person name="Molinier V."/>
            <person name="Murat C."/>
            <person name="Poggeler S."/>
            <person name="Quandt C.A."/>
            <person name="Sperisen C."/>
            <person name="Tritt A."/>
            <person name="Tisserant E."/>
            <person name="Crous P.W."/>
            <person name="Henrissat B."/>
            <person name="Nehls U."/>
            <person name="Egli S."/>
            <person name="Spatafora J.W."/>
            <person name="Grigoriev I.V."/>
            <person name="Martin F.M."/>
        </authorList>
    </citation>
    <scope>NUCLEOTIDE SEQUENCE [LARGE SCALE GENOMIC DNA]</scope>
    <source>
        <strain evidence="3 4">CBS 207.34</strain>
    </source>
</reference>
<accession>A0A8E2ERD1</accession>
<dbReference type="Pfam" id="PF07110">
    <property type="entry name" value="EthD"/>
    <property type="match status" value="1"/>
</dbReference>
<dbReference type="EMBL" id="KV750843">
    <property type="protein sequence ID" value="OCL02953.1"/>
    <property type="molecule type" value="Genomic_DNA"/>
</dbReference>
<dbReference type="AlphaFoldDB" id="A0A8E2ERD1"/>
<dbReference type="GO" id="GO:0016491">
    <property type="term" value="F:oxidoreductase activity"/>
    <property type="evidence" value="ECO:0007669"/>
    <property type="project" value="InterPro"/>
</dbReference>
<evidence type="ECO:0000259" key="2">
    <source>
        <dbReference type="Pfam" id="PF07110"/>
    </source>
</evidence>
<organism evidence="3 4">
    <name type="scientific">Glonium stellatum</name>
    <dbReference type="NCBI Taxonomy" id="574774"/>
    <lineage>
        <taxon>Eukaryota</taxon>
        <taxon>Fungi</taxon>
        <taxon>Dikarya</taxon>
        <taxon>Ascomycota</taxon>
        <taxon>Pezizomycotina</taxon>
        <taxon>Dothideomycetes</taxon>
        <taxon>Pleosporomycetidae</taxon>
        <taxon>Gloniales</taxon>
        <taxon>Gloniaceae</taxon>
        <taxon>Glonium</taxon>
    </lineage>
</organism>
<comment type="similarity">
    <text evidence="1">Belongs to the tpcK family.</text>
</comment>
<gene>
    <name evidence="3" type="ORF">AOQ84DRAFT_420939</name>
</gene>
<sequence length="125" mass="14508">MPYEVLLLCSRIPSITPAEFKSYFESKHIPLLQSLSGPYFPTTHTRHYIQRPEGDDYRATVMVGEGFEYDAVCEMSWENEAAFKQYFERVMEPEAAKRISDDDQNFVDRSSTKVVILGETRITTR</sequence>
<evidence type="ECO:0000256" key="1">
    <source>
        <dbReference type="ARBA" id="ARBA00005986"/>
    </source>
</evidence>